<evidence type="ECO:0000256" key="6">
    <source>
        <dbReference type="ARBA" id="ARBA00023136"/>
    </source>
</evidence>
<evidence type="ECO:0000256" key="7">
    <source>
        <dbReference type="SAM" id="MobiDB-lite"/>
    </source>
</evidence>
<reference evidence="10" key="1">
    <citation type="journal article" date="2003" name="Plant J.">
        <title>The role of invertases and hexose transporters in controlling sugar ratios in maternal and filial tissues of barley caryopses during early development.</title>
        <authorList>
            <person name="Weschke W."/>
            <person name="Panitz R."/>
            <person name="Gubatz S."/>
            <person name="Wang Q."/>
            <person name="Radchuk R."/>
            <person name="Weber H."/>
            <person name="Wobus U."/>
        </authorList>
    </citation>
    <scope>NUCLEOTIDE SEQUENCE</scope>
    <source>
        <tissue evidence="10">Developing caryopsis</tissue>
    </source>
</reference>
<dbReference type="Gene3D" id="1.20.1250.20">
    <property type="entry name" value="MFS general substrate transporter like domains"/>
    <property type="match status" value="2"/>
</dbReference>
<feature type="transmembrane region" description="Helical" evidence="8">
    <location>
        <begin position="83"/>
        <end position="104"/>
    </location>
</feature>
<dbReference type="EMBL" id="AJ534446">
    <property type="protein sequence ID" value="CAD58959.1"/>
    <property type="molecule type" value="mRNA"/>
</dbReference>
<feature type="transmembrane region" description="Helical" evidence="8">
    <location>
        <begin position="610"/>
        <end position="628"/>
    </location>
</feature>
<evidence type="ECO:0000259" key="9">
    <source>
        <dbReference type="PROSITE" id="PS50850"/>
    </source>
</evidence>
<keyword evidence="5 8" id="KW-1133">Transmembrane helix</keyword>
<evidence type="ECO:0000313" key="10">
    <source>
        <dbReference type="EMBL" id="CAD58959.1"/>
    </source>
</evidence>
<proteinExistence type="evidence at transcript level"/>
<dbReference type="InterPro" id="IPR050814">
    <property type="entry name" value="Myo-inositol_Transporter"/>
</dbReference>
<organism evidence="10">
    <name type="scientific">Hordeum vulgare</name>
    <name type="common">Barley</name>
    <dbReference type="NCBI Taxonomy" id="4513"/>
    <lineage>
        <taxon>Eukaryota</taxon>
        <taxon>Viridiplantae</taxon>
        <taxon>Streptophyta</taxon>
        <taxon>Embryophyta</taxon>
        <taxon>Tracheophyta</taxon>
        <taxon>Spermatophyta</taxon>
        <taxon>Magnoliopsida</taxon>
        <taxon>Liliopsida</taxon>
        <taxon>Poales</taxon>
        <taxon>Poaceae</taxon>
        <taxon>BOP clade</taxon>
        <taxon>Pooideae</taxon>
        <taxon>Triticodae</taxon>
        <taxon>Triticeae</taxon>
        <taxon>Hordeinae</taxon>
        <taxon>Hordeum</taxon>
    </lineage>
</organism>
<dbReference type="SUPFAM" id="SSF103473">
    <property type="entry name" value="MFS general substrate transporter"/>
    <property type="match status" value="1"/>
</dbReference>
<keyword evidence="4 8" id="KW-0812">Transmembrane</keyword>
<evidence type="ECO:0000256" key="8">
    <source>
        <dbReference type="SAM" id="Phobius"/>
    </source>
</evidence>
<dbReference type="Pfam" id="PF00083">
    <property type="entry name" value="Sugar_tr"/>
    <property type="match status" value="2"/>
</dbReference>
<protein>
    <submittedName>
        <fullName evidence="10">Sugar transporter</fullName>
    </submittedName>
</protein>
<feature type="compositionally biased region" description="Basic and acidic residues" evidence="7">
    <location>
        <begin position="326"/>
        <end position="346"/>
    </location>
</feature>
<feature type="transmembrane region" description="Helical" evidence="8">
    <location>
        <begin position="569"/>
        <end position="590"/>
    </location>
</feature>
<dbReference type="PROSITE" id="PS00217">
    <property type="entry name" value="SUGAR_TRANSPORT_2"/>
    <property type="match status" value="1"/>
</dbReference>
<sequence length="753" mass="81490">MRRGGWRSWRGCRGWRARRSSRLRRGWRRRRAGAGAGARKDLAALQAEWKSLEEEELVMAAAAKLVFLASNVMLWAPNVYVLLLARLIDGFGIGLAVTLVPLYISETAPTDIRGLLNTLPQFSGSGGMFLSYCMVFTMSLMPQPDWRIMLGVLSIPSLMYFALTVFYLPESPRWLVSKGRMAEAKRVLQRLRGREDVSGEMALLVEGLGVGKTHIEEYIIGPDDELADDGLAPDQEKLKLYGAEEGVSWIARPVRGGGQSALGSALGLMSRHGSMVSQGKSLVDPLVTLFGSVHEKMPEVMGSMRSTLFPNFGSMFSVAEQQQAKADWDAESHRDDEDYASDHGADDIEDNLNSPLISRQATSVEGKEIAAPHGSIMGGVESSSMQGGDAVSSMGIGGGWQLAWKWTEREGADGRKEGGAQRIYLHEEGVSGDRRGSILSMPGGDIPPGGEYIQAAALVSQPALYSKDLIEQQLAGPAMVHPSEAVAKGTKWAELFEPGVKHALFVGIGLQILQQFAGINGVLYYTPQILEQAGVGILLSNIGLSSSSASILISALTTLLMLGYISDRIGARAITAASFMYCSIPALFFYRRAILVLVNVLDVGTMVHAALSTISVIVYFCFFVMGPIPEGSTSSVKIDTDRANAASLAKALLTFWIGDIIVTYTLPVMLNAIGLAGVFGIYAVVCMIAFVFVYMKVPETKGMPLEVITEFFSVGAKQGKEATDEVAEKIAESRPSEECRSPVDYVQDHVMEV</sequence>
<evidence type="ECO:0000256" key="4">
    <source>
        <dbReference type="ARBA" id="ARBA00022692"/>
    </source>
</evidence>
<dbReference type="PANTHER" id="PTHR48020">
    <property type="entry name" value="PROTON MYO-INOSITOL COTRANSPORTER"/>
    <property type="match status" value="1"/>
</dbReference>
<name>Q8GT51_HORVU</name>
<comment type="similarity">
    <text evidence="2">Belongs to the major facilitator superfamily. Sugar transporter (TC 2.A.1.1) family.</text>
</comment>
<dbReference type="InterPro" id="IPR003663">
    <property type="entry name" value="Sugar/inositol_transpt"/>
</dbReference>
<dbReference type="AlphaFoldDB" id="Q8GT51"/>
<dbReference type="InterPro" id="IPR020846">
    <property type="entry name" value="MFS_dom"/>
</dbReference>
<dbReference type="ExpressionAtlas" id="Q8GT51">
    <property type="expression patterns" value="baseline and differential"/>
</dbReference>
<dbReference type="PROSITE" id="PS50850">
    <property type="entry name" value="MFS"/>
    <property type="match status" value="1"/>
</dbReference>
<feature type="transmembrane region" description="Helical" evidence="8">
    <location>
        <begin position="537"/>
        <end position="562"/>
    </location>
</feature>
<feature type="transmembrane region" description="Helical" evidence="8">
    <location>
        <begin position="672"/>
        <end position="695"/>
    </location>
</feature>
<feature type="transmembrane region" description="Helical" evidence="8">
    <location>
        <begin position="648"/>
        <end position="666"/>
    </location>
</feature>
<feature type="domain" description="Major facilitator superfamily (MFS) profile" evidence="9">
    <location>
        <begin position="1"/>
        <end position="701"/>
    </location>
</feature>
<feature type="transmembrane region" description="Helical" evidence="8">
    <location>
        <begin position="148"/>
        <end position="168"/>
    </location>
</feature>
<evidence type="ECO:0000256" key="3">
    <source>
        <dbReference type="ARBA" id="ARBA00022448"/>
    </source>
</evidence>
<dbReference type="InterPro" id="IPR005829">
    <property type="entry name" value="Sugar_transporter_CS"/>
</dbReference>
<dbReference type="InterPro" id="IPR036259">
    <property type="entry name" value="MFS_trans_sf"/>
</dbReference>
<dbReference type="InterPro" id="IPR005828">
    <property type="entry name" value="MFS_sugar_transport-like"/>
</dbReference>
<evidence type="ECO:0000256" key="1">
    <source>
        <dbReference type="ARBA" id="ARBA00004141"/>
    </source>
</evidence>
<keyword evidence="6 8" id="KW-0472">Membrane</keyword>
<feature type="region of interest" description="Disordered" evidence="7">
    <location>
        <begin position="323"/>
        <end position="352"/>
    </location>
</feature>
<comment type="subcellular location">
    <subcellularLocation>
        <location evidence="1">Membrane</location>
        <topology evidence="1">Multi-pass membrane protein</topology>
    </subcellularLocation>
</comment>
<evidence type="ECO:0000256" key="2">
    <source>
        <dbReference type="ARBA" id="ARBA00010992"/>
    </source>
</evidence>
<keyword evidence="10" id="KW-0762">Sugar transport</keyword>
<accession>Q8GT51</accession>
<gene>
    <name evidence="10" type="primary">stp2</name>
</gene>
<feature type="transmembrane region" description="Helical" evidence="8">
    <location>
        <begin position="125"/>
        <end position="142"/>
    </location>
</feature>
<dbReference type="PANTHER" id="PTHR48020:SF35">
    <property type="entry name" value="SUGAR TRANSPORTER"/>
    <property type="match status" value="1"/>
</dbReference>
<keyword evidence="3" id="KW-0813">Transport</keyword>
<dbReference type="GO" id="GO:0022857">
    <property type="term" value="F:transmembrane transporter activity"/>
    <property type="evidence" value="ECO:0007669"/>
    <property type="project" value="InterPro"/>
</dbReference>
<dbReference type="GO" id="GO:0016020">
    <property type="term" value="C:membrane"/>
    <property type="evidence" value="ECO:0007669"/>
    <property type="project" value="UniProtKB-SubCell"/>
</dbReference>
<evidence type="ECO:0000256" key="5">
    <source>
        <dbReference type="ARBA" id="ARBA00022989"/>
    </source>
</evidence>
<dbReference type="PRINTS" id="PR00171">
    <property type="entry name" value="SUGRTRNSPORT"/>
</dbReference>